<feature type="transmembrane region" description="Helical" evidence="5">
    <location>
        <begin position="328"/>
        <end position="350"/>
    </location>
</feature>
<dbReference type="Proteomes" id="UP000070501">
    <property type="component" value="Unassembled WGS sequence"/>
</dbReference>
<evidence type="ECO:0000313" key="7">
    <source>
        <dbReference type="EMBL" id="KXJ95213.1"/>
    </source>
</evidence>
<evidence type="ECO:0000259" key="6">
    <source>
        <dbReference type="PROSITE" id="PS50850"/>
    </source>
</evidence>
<dbReference type="GO" id="GO:0005886">
    <property type="term" value="C:plasma membrane"/>
    <property type="evidence" value="ECO:0007669"/>
    <property type="project" value="TreeGrafter"/>
</dbReference>
<dbReference type="EMBL" id="KQ964246">
    <property type="protein sequence ID" value="KXJ95213.1"/>
    <property type="molecule type" value="Genomic_DNA"/>
</dbReference>
<keyword evidence="4 5" id="KW-0472">Membrane</keyword>
<dbReference type="OrthoDB" id="440553at2759"/>
<reference evidence="8" key="1">
    <citation type="submission" date="2016-02" db="EMBL/GenBank/DDBJ databases">
        <title>Draft genome sequence of Microdochium bolleyi, a fungal endophyte of beachgrass.</title>
        <authorList>
            <consortium name="DOE Joint Genome Institute"/>
            <person name="David A.S."/>
            <person name="May G."/>
            <person name="Haridas S."/>
            <person name="Lim J."/>
            <person name="Wang M."/>
            <person name="Labutti K."/>
            <person name="Lipzen A."/>
            <person name="Barry K."/>
            <person name="Grigoriev I.V."/>
        </authorList>
    </citation>
    <scope>NUCLEOTIDE SEQUENCE [LARGE SCALE GENOMIC DNA]</scope>
    <source>
        <strain evidence="8">J235TASD1</strain>
    </source>
</reference>
<accession>A0A136JDG7</accession>
<organism evidence="7 8">
    <name type="scientific">Microdochium bolleyi</name>
    <dbReference type="NCBI Taxonomy" id="196109"/>
    <lineage>
        <taxon>Eukaryota</taxon>
        <taxon>Fungi</taxon>
        <taxon>Dikarya</taxon>
        <taxon>Ascomycota</taxon>
        <taxon>Pezizomycotina</taxon>
        <taxon>Sordariomycetes</taxon>
        <taxon>Xylariomycetidae</taxon>
        <taxon>Xylariales</taxon>
        <taxon>Microdochiaceae</taxon>
        <taxon>Microdochium</taxon>
    </lineage>
</organism>
<protein>
    <submittedName>
        <fullName evidence="7">Major facilitator superfamily domain-containing protein</fullName>
    </submittedName>
</protein>
<feature type="transmembrane region" description="Helical" evidence="5">
    <location>
        <begin position="214"/>
        <end position="234"/>
    </location>
</feature>
<evidence type="ECO:0000313" key="8">
    <source>
        <dbReference type="Proteomes" id="UP000070501"/>
    </source>
</evidence>
<evidence type="ECO:0000256" key="4">
    <source>
        <dbReference type="ARBA" id="ARBA00023136"/>
    </source>
</evidence>
<feature type="transmembrane region" description="Helical" evidence="5">
    <location>
        <begin position="127"/>
        <end position="145"/>
    </location>
</feature>
<feature type="transmembrane region" description="Helical" evidence="5">
    <location>
        <begin position="394"/>
        <end position="412"/>
    </location>
</feature>
<keyword evidence="8" id="KW-1185">Reference proteome</keyword>
<feature type="transmembrane region" description="Helical" evidence="5">
    <location>
        <begin position="183"/>
        <end position="202"/>
    </location>
</feature>
<dbReference type="InParanoid" id="A0A136JDG7"/>
<feature type="transmembrane region" description="Helical" evidence="5">
    <location>
        <begin position="362"/>
        <end position="387"/>
    </location>
</feature>
<dbReference type="Gene3D" id="1.20.1720.10">
    <property type="entry name" value="Multidrug resistance protein D"/>
    <property type="match status" value="1"/>
</dbReference>
<proteinExistence type="predicted"/>
<dbReference type="InterPro" id="IPR036259">
    <property type="entry name" value="MFS_trans_sf"/>
</dbReference>
<dbReference type="PROSITE" id="PS50850">
    <property type="entry name" value="MFS"/>
    <property type="match status" value="1"/>
</dbReference>
<name>A0A136JDG7_9PEZI</name>
<feature type="transmembrane region" description="Helical" evidence="5">
    <location>
        <begin position="254"/>
        <end position="272"/>
    </location>
</feature>
<dbReference type="Gene3D" id="1.20.1250.20">
    <property type="entry name" value="MFS general substrate transporter like domains"/>
    <property type="match status" value="1"/>
</dbReference>
<keyword evidence="2 5" id="KW-0812">Transmembrane</keyword>
<dbReference type="PANTHER" id="PTHR23501">
    <property type="entry name" value="MAJOR FACILITATOR SUPERFAMILY"/>
    <property type="match status" value="1"/>
</dbReference>
<feature type="domain" description="Major facilitator superfamily (MFS) profile" evidence="6">
    <location>
        <begin position="61"/>
        <end position="547"/>
    </location>
</feature>
<dbReference type="InterPro" id="IPR011701">
    <property type="entry name" value="MFS"/>
</dbReference>
<dbReference type="InterPro" id="IPR020846">
    <property type="entry name" value="MFS_dom"/>
</dbReference>
<gene>
    <name evidence="7" type="ORF">Micbo1qcDRAFT_216898</name>
</gene>
<dbReference type="AlphaFoldDB" id="A0A136JDG7"/>
<dbReference type="GO" id="GO:0022857">
    <property type="term" value="F:transmembrane transporter activity"/>
    <property type="evidence" value="ECO:0007669"/>
    <property type="project" value="InterPro"/>
</dbReference>
<feature type="transmembrane region" description="Helical" evidence="5">
    <location>
        <begin position="151"/>
        <end position="171"/>
    </location>
</feature>
<sequence>MQSLRDQSFRTNIATMTEAPGQTAGGQKMPPLAEDATPTPKQTNLGGLYSQDVSTARVYCLYIGISIGLFLAFLEAAIVATSLFHIGAEFQSLQELNWVALAYTLSYLALAVLSAQISDVIGRRNAFLIFYLIFIGFSLACGFAKTLPQLIAFRALQGVGGSGLYSIGMICSLELAPPKLQQFTGALIGLIITLSSVAGPVLGGALTEFASWRWIFWINGPIGALSTGLAFLAWPTQSDQQGGHRKRRWGEIDYVGSVLLISAVVLVVFSFQNAASQPDQWSQAVFLVPLILGLSCLAALLGWSQVVAKYWKTRLMPALPLHVLRNSVYTSALLNTVLLGFVYIMIIFAFPLRSQIVNGKSAMIAGLLLIPMLFANAIGVAVSTVLLRRRNNTTAALMLAAGLTMVGTGLLTTLSSEPELEAKAFGFLVFVGLGFGISISTTTMTAALEPNPEDHASAQGLIAQLRVLGGSLGIAASSAVLGTKLGPELAHVSPDQLVSASITPSALETVRQLASDAYRINMQVCTIVAGLAAVTALASWRRAEESETTRRSAENL</sequence>
<comment type="subcellular location">
    <subcellularLocation>
        <location evidence="1">Membrane</location>
        <topology evidence="1">Multi-pass membrane protein</topology>
    </subcellularLocation>
</comment>
<evidence type="ECO:0000256" key="1">
    <source>
        <dbReference type="ARBA" id="ARBA00004141"/>
    </source>
</evidence>
<feature type="transmembrane region" description="Helical" evidence="5">
    <location>
        <begin position="424"/>
        <end position="448"/>
    </location>
</feature>
<dbReference type="Pfam" id="PF07690">
    <property type="entry name" value="MFS_1"/>
    <property type="match status" value="1"/>
</dbReference>
<dbReference type="PANTHER" id="PTHR23501:SF43">
    <property type="entry name" value="MULTIDRUG TRANSPORTER, PUTATIVE (AFU_ORTHOLOGUE AFUA_6G03040)-RELATED"/>
    <property type="match status" value="1"/>
</dbReference>
<keyword evidence="3 5" id="KW-1133">Transmembrane helix</keyword>
<feature type="transmembrane region" description="Helical" evidence="5">
    <location>
        <begin position="96"/>
        <end position="115"/>
    </location>
</feature>
<feature type="transmembrane region" description="Helical" evidence="5">
    <location>
        <begin position="59"/>
        <end position="84"/>
    </location>
</feature>
<evidence type="ECO:0000256" key="2">
    <source>
        <dbReference type="ARBA" id="ARBA00022692"/>
    </source>
</evidence>
<feature type="transmembrane region" description="Helical" evidence="5">
    <location>
        <begin position="284"/>
        <end position="307"/>
    </location>
</feature>
<dbReference type="SUPFAM" id="SSF103473">
    <property type="entry name" value="MFS general substrate transporter"/>
    <property type="match status" value="1"/>
</dbReference>
<evidence type="ECO:0000256" key="3">
    <source>
        <dbReference type="ARBA" id="ARBA00022989"/>
    </source>
</evidence>
<evidence type="ECO:0000256" key="5">
    <source>
        <dbReference type="SAM" id="Phobius"/>
    </source>
</evidence>